<dbReference type="KEGG" id="rcf:Poly24_35250"/>
<dbReference type="EC" id="2.7.11.1" evidence="8"/>
<evidence type="ECO:0000256" key="3">
    <source>
        <dbReference type="ARBA" id="ARBA00022777"/>
    </source>
</evidence>
<dbReference type="Gene3D" id="1.10.510.10">
    <property type="entry name" value="Transferase(Phosphotransferase) domain 1"/>
    <property type="match status" value="1"/>
</dbReference>
<feature type="region of interest" description="Disordered" evidence="5">
    <location>
        <begin position="652"/>
        <end position="674"/>
    </location>
</feature>
<reference evidence="8 9" key="1">
    <citation type="submission" date="2019-02" db="EMBL/GenBank/DDBJ databases">
        <title>Deep-cultivation of Planctomycetes and their phenomic and genomic characterization uncovers novel biology.</title>
        <authorList>
            <person name="Wiegand S."/>
            <person name="Jogler M."/>
            <person name="Boedeker C."/>
            <person name="Pinto D."/>
            <person name="Vollmers J."/>
            <person name="Rivas-Marin E."/>
            <person name="Kohn T."/>
            <person name="Peeters S.H."/>
            <person name="Heuer A."/>
            <person name="Rast P."/>
            <person name="Oberbeckmann S."/>
            <person name="Bunk B."/>
            <person name="Jeske O."/>
            <person name="Meyerdierks A."/>
            <person name="Storesund J.E."/>
            <person name="Kallscheuer N."/>
            <person name="Luecker S."/>
            <person name="Lage O.M."/>
            <person name="Pohl T."/>
            <person name="Merkel B.J."/>
            <person name="Hornburger P."/>
            <person name="Mueller R.-W."/>
            <person name="Bruemmer F."/>
            <person name="Labrenz M."/>
            <person name="Spormann A.M."/>
            <person name="Op den Camp H."/>
            <person name="Overmann J."/>
            <person name="Amann R."/>
            <person name="Jetten M.S.M."/>
            <person name="Mascher T."/>
            <person name="Medema M.H."/>
            <person name="Devos D.P."/>
            <person name="Kaster A.-K."/>
            <person name="Ovreas L."/>
            <person name="Rohde M."/>
            <person name="Galperin M.Y."/>
            <person name="Jogler C."/>
        </authorList>
    </citation>
    <scope>NUCLEOTIDE SEQUENCE [LARGE SCALE GENOMIC DNA]</scope>
    <source>
        <strain evidence="8 9">Poly24</strain>
    </source>
</reference>
<dbReference type="InterPro" id="IPR000719">
    <property type="entry name" value="Prot_kinase_dom"/>
</dbReference>
<dbReference type="Pfam" id="PF00069">
    <property type="entry name" value="Pkinase"/>
    <property type="match status" value="1"/>
</dbReference>
<evidence type="ECO:0000256" key="1">
    <source>
        <dbReference type="ARBA" id="ARBA00022679"/>
    </source>
</evidence>
<evidence type="ECO:0000256" key="4">
    <source>
        <dbReference type="ARBA" id="ARBA00022840"/>
    </source>
</evidence>
<protein>
    <submittedName>
        <fullName evidence="8">Serine/threonine-protein kinase PrkC</fullName>
        <ecNumber evidence="8">2.7.11.1</ecNumber>
    </submittedName>
</protein>
<dbReference type="OrthoDB" id="6111975at2"/>
<dbReference type="Gene3D" id="3.30.200.20">
    <property type="entry name" value="Phosphorylase Kinase, domain 1"/>
    <property type="match status" value="1"/>
</dbReference>
<proteinExistence type="predicted"/>
<dbReference type="RefSeq" id="WP_145097959.1">
    <property type="nucleotide sequence ID" value="NZ_CP036348.1"/>
</dbReference>
<dbReference type="SMART" id="SM00220">
    <property type="entry name" value="S_TKc"/>
    <property type="match status" value="1"/>
</dbReference>
<name>A0A518JW86_9BACT</name>
<evidence type="ECO:0000256" key="2">
    <source>
        <dbReference type="ARBA" id="ARBA00022741"/>
    </source>
</evidence>
<keyword evidence="6" id="KW-0812">Transmembrane</keyword>
<dbReference type="PROSITE" id="PS50011">
    <property type="entry name" value="PROTEIN_KINASE_DOM"/>
    <property type="match status" value="1"/>
</dbReference>
<feature type="domain" description="Protein kinase" evidence="7">
    <location>
        <begin position="157"/>
        <end position="438"/>
    </location>
</feature>
<accession>A0A518JW86</accession>
<sequence length="835" mass="91032">MTDSPTARAQELFLAALELPDTEREPWLRRECATDPPLFRNVMSLLGHAEPTFDRLEQNLDDVIADLPRAEDNQPSSPQHEPDAPSTVSRDDFLSKLAEVGVLTSDELESISHSTSVDDPGTDPRTLASKLVTEGKLTDYQASALLKGEPDLLIDKYLILDLIDVGGMGMVFKAIHRTMNRVVAVKMISPQMLGSASQVKRFQREVRVAATLEHPNIVRAYDADKSRGVHFLVMEYVRGDNLNKLVRDSGPLSLSLAVDYIRQAAVGLQHAHERGIVHRDIKPGNLLVSSQGTIKVLDLGLAHIDDSLRHKDAEPEDESGRTQVSQAELTTAGAILGTASFMAPEQSLDAHLVDFRSDVYSLGCTLYFLLTGDTPYSGSTVFKVFVEHREGEIPSLQEERPDVPDSVESVFRKMVAKKPDHRFQSMSELIVALEDCRIARPESQSPASLPDAAAPAETDAGKVATSGQSVRSPVTKQRMPLIFGAIFAVVLIALAAIYLPEWKSSHTYAPSGVTTEPGITSSTSEALADADTIATNHNHFVQAHGSAADRITAGNWDWELDKNLGPIVNSPQMEFGADMSADGLTLVVSSSRGVDSTDRDLFMLTRQSANAEWSEPVGLPPEINTKAGETSPQLSDDGLTLSFMRGAKRFTARRESKNQPWSPPVEGADEAGLPPNIVSLTRDRLTAFSMRKKVLSETESRYVLQTWRRSSQKEPFGPSTISSFDASGVPMKGATLSKDGRMFVSATQINPGETPIRTALFWATRDDWTAPWSAPVRMNLPEMSGIGTPRLLSNATSLLFVAQHADGGHGRADIWMASLVKKGDAEGDTPRDRAK</sequence>
<keyword evidence="6" id="KW-1133">Transmembrane helix</keyword>
<dbReference type="InterPro" id="IPR011659">
    <property type="entry name" value="WD40"/>
</dbReference>
<dbReference type="PANTHER" id="PTHR43289">
    <property type="entry name" value="MITOGEN-ACTIVATED PROTEIN KINASE KINASE KINASE 20-RELATED"/>
    <property type="match status" value="1"/>
</dbReference>
<evidence type="ECO:0000256" key="6">
    <source>
        <dbReference type="SAM" id="Phobius"/>
    </source>
</evidence>
<feature type="region of interest" description="Disordered" evidence="5">
    <location>
        <begin position="614"/>
        <end position="638"/>
    </location>
</feature>
<keyword evidence="1 8" id="KW-0808">Transferase</keyword>
<dbReference type="SUPFAM" id="SSF56112">
    <property type="entry name" value="Protein kinase-like (PK-like)"/>
    <property type="match status" value="1"/>
</dbReference>
<feature type="compositionally biased region" description="Low complexity" evidence="5">
    <location>
        <begin position="443"/>
        <end position="456"/>
    </location>
</feature>
<keyword evidence="3 8" id="KW-0418">Kinase</keyword>
<organism evidence="8 9">
    <name type="scientific">Rosistilla carotiformis</name>
    <dbReference type="NCBI Taxonomy" id="2528017"/>
    <lineage>
        <taxon>Bacteria</taxon>
        <taxon>Pseudomonadati</taxon>
        <taxon>Planctomycetota</taxon>
        <taxon>Planctomycetia</taxon>
        <taxon>Pirellulales</taxon>
        <taxon>Pirellulaceae</taxon>
        <taxon>Rosistilla</taxon>
    </lineage>
</organism>
<gene>
    <name evidence="8" type="primary">prkC_15</name>
    <name evidence="8" type="ORF">Poly24_35250</name>
</gene>
<evidence type="ECO:0000313" key="8">
    <source>
        <dbReference type="EMBL" id="QDV69808.1"/>
    </source>
</evidence>
<dbReference type="InterPro" id="IPR008271">
    <property type="entry name" value="Ser/Thr_kinase_AS"/>
</dbReference>
<dbReference type="GO" id="GO:0004674">
    <property type="term" value="F:protein serine/threonine kinase activity"/>
    <property type="evidence" value="ECO:0007669"/>
    <property type="project" value="UniProtKB-EC"/>
</dbReference>
<dbReference type="EMBL" id="CP036348">
    <property type="protein sequence ID" value="QDV69808.1"/>
    <property type="molecule type" value="Genomic_DNA"/>
</dbReference>
<dbReference type="PANTHER" id="PTHR43289:SF6">
    <property type="entry name" value="SERINE_THREONINE-PROTEIN KINASE NEKL-3"/>
    <property type="match status" value="1"/>
</dbReference>
<keyword evidence="4" id="KW-0067">ATP-binding</keyword>
<keyword evidence="9" id="KW-1185">Reference proteome</keyword>
<feature type="region of interest" description="Disordered" evidence="5">
    <location>
        <begin position="69"/>
        <end position="89"/>
    </location>
</feature>
<evidence type="ECO:0000256" key="5">
    <source>
        <dbReference type="SAM" id="MobiDB-lite"/>
    </source>
</evidence>
<dbReference type="Proteomes" id="UP000315082">
    <property type="component" value="Chromosome"/>
</dbReference>
<feature type="transmembrane region" description="Helical" evidence="6">
    <location>
        <begin position="479"/>
        <end position="499"/>
    </location>
</feature>
<keyword evidence="2" id="KW-0547">Nucleotide-binding</keyword>
<dbReference type="PROSITE" id="PS00108">
    <property type="entry name" value="PROTEIN_KINASE_ST"/>
    <property type="match status" value="1"/>
</dbReference>
<dbReference type="Pfam" id="PF07676">
    <property type="entry name" value="PD40"/>
    <property type="match status" value="1"/>
</dbReference>
<evidence type="ECO:0000313" key="9">
    <source>
        <dbReference type="Proteomes" id="UP000315082"/>
    </source>
</evidence>
<keyword evidence="6" id="KW-0472">Membrane</keyword>
<dbReference type="AlphaFoldDB" id="A0A518JW86"/>
<feature type="region of interest" description="Disordered" evidence="5">
    <location>
        <begin position="442"/>
        <end position="469"/>
    </location>
</feature>
<dbReference type="InterPro" id="IPR011009">
    <property type="entry name" value="Kinase-like_dom_sf"/>
</dbReference>
<dbReference type="CDD" id="cd14014">
    <property type="entry name" value="STKc_PknB_like"/>
    <property type="match status" value="1"/>
</dbReference>
<evidence type="ECO:0000259" key="7">
    <source>
        <dbReference type="PROSITE" id="PS50011"/>
    </source>
</evidence>
<dbReference type="GO" id="GO:0005524">
    <property type="term" value="F:ATP binding"/>
    <property type="evidence" value="ECO:0007669"/>
    <property type="project" value="UniProtKB-KW"/>
</dbReference>